<feature type="region of interest" description="Disordered" evidence="4">
    <location>
        <begin position="7"/>
        <end position="29"/>
    </location>
</feature>
<dbReference type="InterPro" id="IPR002350">
    <property type="entry name" value="Kazal_dom"/>
</dbReference>
<reference evidence="6" key="1">
    <citation type="submission" date="2020-11" db="EMBL/GenBank/DDBJ databases">
        <authorList>
            <person name="Tran Van P."/>
        </authorList>
    </citation>
    <scope>NUCLEOTIDE SEQUENCE</scope>
</reference>
<keyword evidence="3" id="KW-1015">Disulfide bond</keyword>
<feature type="domain" description="Kazal-like" evidence="5">
    <location>
        <begin position="165"/>
        <end position="225"/>
    </location>
</feature>
<organism evidence="6">
    <name type="scientific">Timema californicum</name>
    <name type="common">California timema</name>
    <name type="synonym">Walking stick</name>
    <dbReference type="NCBI Taxonomy" id="61474"/>
    <lineage>
        <taxon>Eukaryota</taxon>
        <taxon>Metazoa</taxon>
        <taxon>Ecdysozoa</taxon>
        <taxon>Arthropoda</taxon>
        <taxon>Hexapoda</taxon>
        <taxon>Insecta</taxon>
        <taxon>Pterygota</taxon>
        <taxon>Neoptera</taxon>
        <taxon>Polyneoptera</taxon>
        <taxon>Phasmatodea</taxon>
        <taxon>Timematodea</taxon>
        <taxon>Timematoidea</taxon>
        <taxon>Timematidae</taxon>
        <taxon>Timema</taxon>
    </lineage>
</organism>
<proteinExistence type="predicted"/>
<evidence type="ECO:0000256" key="3">
    <source>
        <dbReference type="ARBA" id="ARBA00023157"/>
    </source>
</evidence>
<evidence type="ECO:0000256" key="1">
    <source>
        <dbReference type="ARBA" id="ARBA00004613"/>
    </source>
</evidence>
<evidence type="ECO:0000259" key="5">
    <source>
        <dbReference type="PROSITE" id="PS51465"/>
    </source>
</evidence>
<dbReference type="SMART" id="SM00280">
    <property type="entry name" value="KAZAL"/>
    <property type="match status" value="2"/>
</dbReference>
<evidence type="ECO:0000313" key="6">
    <source>
        <dbReference type="EMBL" id="CAD7579771.1"/>
    </source>
</evidence>
<dbReference type="PROSITE" id="PS51465">
    <property type="entry name" value="KAZAL_2"/>
    <property type="match status" value="1"/>
</dbReference>
<dbReference type="PANTHER" id="PTHR21179">
    <property type="entry name" value="SERINE-TYPE ENDOPEPTIDASE INHIBITOR"/>
    <property type="match status" value="1"/>
</dbReference>
<dbReference type="Pfam" id="PF00050">
    <property type="entry name" value="Kazal_1"/>
    <property type="match status" value="1"/>
</dbReference>
<gene>
    <name evidence="6" type="ORF">TCMB3V08_LOCUS12304</name>
</gene>
<dbReference type="AlphaFoldDB" id="A0A7R9JI72"/>
<dbReference type="SUPFAM" id="SSF100895">
    <property type="entry name" value="Kazal-type serine protease inhibitors"/>
    <property type="match status" value="3"/>
</dbReference>
<evidence type="ECO:0000256" key="2">
    <source>
        <dbReference type="ARBA" id="ARBA00022525"/>
    </source>
</evidence>
<dbReference type="GO" id="GO:0004867">
    <property type="term" value="F:serine-type endopeptidase inhibitor activity"/>
    <property type="evidence" value="ECO:0007669"/>
    <property type="project" value="InterPro"/>
</dbReference>
<accession>A0A7R9JI72</accession>
<evidence type="ECO:0000256" key="4">
    <source>
        <dbReference type="SAM" id="MobiDB-lite"/>
    </source>
</evidence>
<name>A0A7R9JI72_TIMCA</name>
<keyword evidence="2" id="KW-0964">Secreted</keyword>
<protein>
    <submittedName>
        <fullName evidence="6">(California timema) hypothetical protein</fullName>
    </submittedName>
</protein>
<dbReference type="EMBL" id="OE193831">
    <property type="protein sequence ID" value="CAD7579771.1"/>
    <property type="molecule type" value="Genomic_DNA"/>
</dbReference>
<dbReference type="Pfam" id="PF07648">
    <property type="entry name" value="Kazal_2"/>
    <property type="match status" value="2"/>
</dbReference>
<dbReference type="PANTHER" id="PTHR21179:SF0">
    <property type="entry name" value="SERINE PROTEASE INHIBITOR KAZAL-TYPE 4"/>
    <property type="match status" value="1"/>
</dbReference>
<dbReference type="GO" id="GO:0005576">
    <property type="term" value="C:extracellular region"/>
    <property type="evidence" value="ECO:0007669"/>
    <property type="project" value="UniProtKB-SubCell"/>
</dbReference>
<dbReference type="InterPro" id="IPR039932">
    <property type="entry name" value="Spink4-like"/>
</dbReference>
<dbReference type="Gene3D" id="3.30.60.30">
    <property type="match status" value="2"/>
</dbReference>
<dbReference type="InterPro" id="IPR036058">
    <property type="entry name" value="Kazal_dom_sf"/>
</dbReference>
<comment type="subcellular location">
    <subcellularLocation>
        <location evidence="1">Secreted</location>
    </subcellularLocation>
</comment>
<dbReference type="CDD" id="cd00104">
    <property type="entry name" value="KAZAL_FS"/>
    <property type="match status" value="1"/>
</dbReference>
<sequence length="303" mass="33514">MYIRFARGGGVSDPKPPEKPPPVHPTQIRTSISPSSAVELNTKSALANYATEAAGTESLSPVLRAVGQRPSRGDNHIFDLITGMLLLALVVCLCSARGQDIQFHERLPGVDRQYISTDLCLSAAKNLTYEPLCGSDGQTFHNPLAFRCYAAFFEGGSSINLRQLSVRYGACVDRPEPSHCALAFVIWRRVCGQDNRTYSSVWELMCEAQRMSTPISVQYEGPCRHLCPVSMLYDPVCSTDMVEYPNIEALHCDAARRPYNKPTFSLGSFPFPISINDHTVSPQFPLLIRTLPVPQLLPKHPHP</sequence>